<protein>
    <recommendedName>
        <fullName evidence="4">ATP-citrate synthase/succinyl-CoA ligase C-terminal domain-containing protein</fullName>
    </recommendedName>
</protein>
<keyword evidence="3" id="KW-0547">Nucleotide-binding</keyword>
<dbReference type="InterPro" id="IPR033847">
    <property type="entry name" value="Citrt_syn/SCS-alpha_CS"/>
</dbReference>
<evidence type="ECO:0000259" key="4">
    <source>
        <dbReference type="Pfam" id="PF00549"/>
    </source>
</evidence>
<reference evidence="5" key="1">
    <citation type="journal article" date="2014" name="Front. Microbiol.">
        <title>High frequency of phylogenetically diverse reductive dehalogenase-homologous genes in deep subseafloor sedimentary metagenomes.</title>
        <authorList>
            <person name="Kawai M."/>
            <person name="Futagami T."/>
            <person name="Toyoda A."/>
            <person name="Takaki Y."/>
            <person name="Nishi S."/>
            <person name="Hori S."/>
            <person name="Arai W."/>
            <person name="Tsubouchi T."/>
            <person name="Morono Y."/>
            <person name="Uchiyama I."/>
            <person name="Ito T."/>
            <person name="Fujiyama A."/>
            <person name="Inagaki F."/>
            <person name="Takami H."/>
        </authorList>
    </citation>
    <scope>NUCLEOTIDE SEQUENCE</scope>
    <source>
        <strain evidence="5">Expedition CK06-06</strain>
    </source>
</reference>
<feature type="domain" description="ATP-citrate synthase/succinyl-CoA ligase C-terminal" evidence="4">
    <location>
        <begin position="49"/>
        <end position="168"/>
    </location>
</feature>
<dbReference type="PROSITE" id="PS01216">
    <property type="entry name" value="SUCCINYL_COA_LIG_1"/>
    <property type="match status" value="1"/>
</dbReference>
<dbReference type="PANTHER" id="PTHR11117">
    <property type="entry name" value="SUCCINYL-COA LIGASE SUBUNIT ALPHA"/>
    <property type="match status" value="1"/>
</dbReference>
<dbReference type="AlphaFoldDB" id="X0W8J0"/>
<organism evidence="5">
    <name type="scientific">marine sediment metagenome</name>
    <dbReference type="NCBI Taxonomy" id="412755"/>
    <lineage>
        <taxon>unclassified sequences</taxon>
        <taxon>metagenomes</taxon>
        <taxon>ecological metagenomes</taxon>
    </lineage>
</organism>
<dbReference type="EMBL" id="BARS01031561">
    <property type="protein sequence ID" value="GAG19552.1"/>
    <property type="molecule type" value="Genomic_DNA"/>
</dbReference>
<dbReference type="Pfam" id="PF00549">
    <property type="entry name" value="Ligase_CoA"/>
    <property type="match status" value="1"/>
</dbReference>
<comment type="caution">
    <text evidence="5">The sequence shown here is derived from an EMBL/GenBank/DDBJ whole genome shotgun (WGS) entry which is preliminary data.</text>
</comment>
<dbReference type="Gene3D" id="3.40.50.261">
    <property type="entry name" value="Succinyl-CoA synthetase domains"/>
    <property type="match status" value="1"/>
</dbReference>
<dbReference type="PRINTS" id="PR01798">
    <property type="entry name" value="SCOASYNTHASE"/>
</dbReference>
<evidence type="ECO:0000256" key="1">
    <source>
        <dbReference type="ARBA" id="ARBA00022532"/>
    </source>
</evidence>
<keyword evidence="1" id="KW-0816">Tricarboxylic acid cycle</keyword>
<gene>
    <name evidence="5" type="ORF">S01H1_49104</name>
</gene>
<dbReference type="GO" id="GO:0004775">
    <property type="term" value="F:succinate-CoA ligase (ADP-forming) activity"/>
    <property type="evidence" value="ECO:0007669"/>
    <property type="project" value="TreeGrafter"/>
</dbReference>
<keyword evidence="2" id="KW-0436">Ligase</keyword>
<accession>X0W8J0</accession>
<feature type="non-terminal residue" evidence="5">
    <location>
        <position position="1"/>
    </location>
</feature>
<evidence type="ECO:0000256" key="3">
    <source>
        <dbReference type="ARBA" id="ARBA00022741"/>
    </source>
</evidence>
<dbReference type="PANTHER" id="PTHR11117:SF2">
    <property type="entry name" value="SUCCINATE--COA LIGASE [ADP_GDP-FORMING] SUBUNIT ALPHA, MITOCHONDRIAL"/>
    <property type="match status" value="1"/>
</dbReference>
<dbReference type="FunFam" id="3.40.50.261:FF:000006">
    <property type="entry name" value="Succinate--CoA ligase [ADP-forming] subunit alpha"/>
    <property type="match status" value="1"/>
</dbReference>
<dbReference type="InterPro" id="IPR016102">
    <property type="entry name" value="Succinyl-CoA_synth-like"/>
</dbReference>
<proteinExistence type="predicted"/>
<dbReference type="PROSITE" id="PS00399">
    <property type="entry name" value="SUCCINYL_COA_LIG_2"/>
    <property type="match status" value="1"/>
</dbReference>
<dbReference type="InterPro" id="IPR017440">
    <property type="entry name" value="Cit_synth/succinyl-CoA_lig_AS"/>
</dbReference>
<evidence type="ECO:0000313" key="5">
    <source>
        <dbReference type="EMBL" id="GAG19552.1"/>
    </source>
</evidence>
<dbReference type="SUPFAM" id="SSF52210">
    <property type="entry name" value="Succinyl-CoA synthetase domains"/>
    <property type="match status" value="1"/>
</dbReference>
<dbReference type="InterPro" id="IPR005811">
    <property type="entry name" value="SUCC_ACL_C"/>
</dbReference>
<sequence>LDIIKVIPVLRASNTRLIGPNCPGIISPGKCKIGIMAGYIHKPGPLGVISRSGTLTYEIVYQLTRRNIGQSTCIGIGGDQINGTNFIDLLRLFERDRQTQAIVLIGEIGGTMEEETADFIKKEIKKPVVGYVAGVTAPPGKRMGHAGAIISGGCGGAKEKIETLSKAGVKMAKTPSDIYDCLISAAPDFGN</sequence>
<dbReference type="GO" id="GO:0004776">
    <property type="term" value="F:succinate-CoA ligase (GDP-forming) activity"/>
    <property type="evidence" value="ECO:0007669"/>
    <property type="project" value="TreeGrafter"/>
</dbReference>
<dbReference type="GO" id="GO:0009361">
    <property type="term" value="C:succinate-CoA ligase complex (ADP-forming)"/>
    <property type="evidence" value="ECO:0007669"/>
    <property type="project" value="TreeGrafter"/>
</dbReference>
<dbReference type="GO" id="GO:0006099">
    <property type="term" value="P:tricarboxylic acid cycle"/>
    <property type="evidence" value="ECO:0007669"/>
    <property type="project" value="UniProtKB-KW"/>
</dbReference>
<name>X0W8J0_9ZZZZ</name>
<evidence type="ECO:0000256" key="2">
    <source>
        <dbReference type="ARBA" id="ARBA00022598"/>
    </source>
</evidence>
<dbReference type="GO" id="GO:0000166">
    <property type="term" value="F:nucleotide binding"/>
    <property type="evidence" value="ECO:0007669"/>
    <property type="project" value="UniProtKB-KW"/>
</dbReference>